<gene>
    <name evidence="2" type="ORF">DCF15_22480</name>
</gene>
<organism evidence="2 3">
    <name type="scientific">Phormidesmis priestleyi</name>
    <dbReference type="NCBI Taxonomy" id="268141"/>
    <lineage>
        <taxon>Bacteria</taxon>
        <taxon>Bacillati</taxon>
        <taxon>Cyanobacteriota</taxon>
        <taxon>Cyanophyceae</taxon>
        <taxon>Leptolyngbyales</taxon>
        <taxon>Leptolyngbyaceae</taxon>
        <taxon>Phormidesmis</taxon>
    </lineage>
</organism>
<evidence type="ECO:0000256" key="1">
    <source>
        <dbReference type="SAM" id="MobiDB-lite"/>
    </source>
</evidence>
<dbReference type="Proteomes" id="UP000249794">
    <property type="component" value="Unassembled WGS sequence"/>
</dbReference>
<reference evidence="2 3" key="2">
    <citation type="submission" date="2018-06" db="EMBL/GenBank/DDBJ databases">
        <title>Metagenomic assembly of (sub)arctic Cyanobacteria and their associated microbiome from non-axenic cultures.</title>
        <authorList>
            <person name="Baurain D."/>
        </authorList>
    </citation>
    <scope>NUCLEOTIDE SEQUENCE [LARGE SCALE GENOMIC DNA]</scope>
    <source>
        <strain evidence="2">ULC027bin1</strain>
    </source>
</reference>
<feature type="region of interest" description="Disordered" evidence="1">
    <location>
        <begin position="1"/>
        <end position="23"/>
    </location>
</feature>
<sequence length="151" mass="16051">MPTQNTKENLDASESNALSQSGTAFVSEQKRPLYFDGRFLTAADLTAEQTYFLKRQAALNRANGFGVIRGLEVSRSLGTASGSDASRVIVAPGSGVTPSGDVVTIENSLPINLADTARIERLDATFGLLQQAQDSARSQTGLFILGLRSVE</sequence>
<accession>A0A2W4WK82</accession>
<name>A0A2W4WK82_9CYAN</name>
<comment type="caution">
    <text evidence="2">The sequence shown here is derived from an EMBL/GenBank/DDBJ whole genome shotgun (WGS) entry which is preliminary data.</text>
</comment>
<dbReference type="AlphaFoldDB" id="A0A2W4WK82"/>
<reference evidence="3" key="1">
    <citation type="submission" date="2018-04" db="EMBL/GenBank/DDBJ databases">
        <authorList>
            <person name="Cornet L."/>
        </authorList>
    </citation>
    <scope>NUCLEOTIDE SEQUENCE [LARGE SCALE GENOMIC DNA]</scope>
</reference>
<proteinExistence type="predicted"/>
<evidence type="ECO:0000313" key="2">
    <source>
        <dbReference type="EMBL" id="PZO43617.1"/>
    </source>
</evidence>
<dbReference type="EMBL" id="QBMP01000401">
    <property type="protein sequence ID" value="PZO43617.1"/>
    <property type="molecule type" value="Genomic_DNA"/>
</dbReference>
<feature type="non-terminal residue" evidence="2">
    <location>
        <position position="151"/>
    </location>
</feature>
<protein>
    <submittedName>
        <fullName evidence="2">Uncharacterized protein</fullName>
    </submittedName>
</protein>
<evidence type="ECO:0000313" key="3">
    <source>
        <dbReference type="Proteomes" id="UP000249794"/>
    </source>
</evidence>